<comment type="caution">
    <text evidence="4">The sequence shown here is derived from an EMBL/GenBank/DDBJ whole genome shotgun (WGS) entry which is preliminary data.</text>
</comment>
<dbReference type="Proteomes" id="UP001168821">
    <property type="component" value="Unassembled WGS sequence"/>
</dbReference>
<feature type="transmembrane region" description="Helical" evidence="2">
    <location>
        <begin position="402"/>
        <end position="423"/>
    </location>
</feature>
<reference evidence="4" key="1">
    <citation type="journal article" date="2023" name="G3 (Bethesda)">
        <title>Whole genome assemblies of Zophobas morio and Tenebrio molitor.</title>
        <authorList>
            <person name="Kaur S."/>
            <person name="Stinson S.A."/>
            <person name="diCenzo G.C."/>
        </authorList>
    </citation>
    <scope>NUCLEOTIDE SEQUENCE</scope>
    <source>
        <strain evidence="4">QUZm001</strain>
    </source>
</reference>
<keyword evidence="5" id="KW-1185">Reference proteome</keyword>
<evidence type="ECO:0000256" key="2">
    <source>
        <dbReference type="SAM" id="Phobius"/>
    </source>
</evidence>
<sequence>MIETKKIPPDGGYGWVIVCASALSSFIVVPLIHCFGLIFKDTFVELGLSATQGSLIINLNVAFGMIMGLVNGVLLKIYGCRKVALLAALLLTGGVVLTAYSKTFTHFVIAYGLITSLGMGMVQSANGLAINMYFKAKRSYAMGLAVTITGFGPILIPQLIGFLMQHYTPSGVTLIFGGVCAHVFIGAVLLQPVERHMIIDKTQPQDEQSELLTEQTKTQTQEDKDPLFKRLLKTVAKTFDLDLFKDPIFVNIMMGMALAIFAELNFTVLTPFMLSDFGLDTSQIATFLSTLGVADIIFRFFAPYIGNYFTKPPRLMYAYSLILLIVTRFTFLLSRNFYALLVIALGLGIAKGIRKVYMQLVIPAHVPIEKLANASGMEMMMNGFCIIIGGPTLGVVRDVTGSYSLCIILMNCVTFTTILMWTIEAIIVKCRRKNKGSIEEAT</sequence>
<feature type="transmembrane region" description="Helical" evidence="2">
    <location>
        <begin position="140"/>
        <end position="160"/>
    </location>
</feature>
<gene>
    <name evidence="4" type="ORF">Zmor_009625</name>
</gene>
<feature type="transmembrane region" description="Helical" evidence="2">
    <location>
        <begin position="248"/>
        <end position="272"/>
    </location>
</feature>
<feature type="transmembrane region" description="Helical" evidence="2">
    <location>
        <begin position="172"/>
        <end position="190"/>
    </location>
</feature>
<feature type="transmembrane region" description="Helical" evidence="2">
    <location>
        <begin position="83"/>
        <end position="101"/>
    </location>
</feature>
<evidence type="ECO:0000256" key="1">
    <source>
        <dbReference type="ARBA" id="ARBA00004141"/>
    </source>
</evidence>
<feature type="transmembrane region" description="Helical" evidence="2">
    <location>
        <begin position="284"/>
        <end position="302"/>
    </location>
</feature>
<dbReference type="Gene3D" id="1.20.1250.20">
    <property type="entry name" value="MFS general substrate transporter like domains"/>
    <property type="match status" value="1"/>
</dbReference>
<feature type="transmembrane region" description="Helical" evidence="2">
    <location>
        <begin position="314"/>
        <end position="331"/>
    </location>
</feature>
<dbReference type="SUPFAM" id="SSF103473">
    <property type="entry name" value="MFS general substrate transporter"/>
    <property type="match status" value="1"/>
</dbReference>
<organism evidence="4 5">
    <name type="scientific">Zophobas morio</name>
    <dbReference type="NCBI Taxonomy" id="2755281"/>
    <lineage>
        <taxon>Eukaryota</taxon>
        <taxon>Metazoa</taxon>
        <taxon>Ecdysozoa</taxon>
        <taxon>Arthropoda</taxon>
        <taxon>Hexapoda</taxon>
        <taxon>Insecta</taxon>
        <taxon>Pterygota</taxon>
        <taxon>Neoptera</taxon>
        <taxon>Endopterygota</taxon>
        <taxon>Coleoptera</taxon>
        <taxon>Polyphaga</taxon>
        <taxon>Cucujiformia</taxon>
        <taxon>Tenebrionidae</taxon>
        <taxon>Zophobas</taxon>
    </lineage>
</organism>
<dbReference type="PANTHER" id="PTHR11360">
    <property type="entry name" value="MONOCARBOXYLATE TRANSPORTER"/>
    <property type="match status" value="1"/>
</dbReference>
<name>A0AA38MIZ6_9CUCU</name>
<feature type="transmembrane region" description="Helical" evidence="2">
    <location>
        <begin position="107"/>
        <end position="128"/>
    </location>
</feature>
<feature type="domain" description="Major facilitator superfamily (MFS) profile" evidence="3">
    <location>
        <begin position="17"/>
        <end position="429"/>
    </location>
</feature>
<evidence type="ECO:0000313" key="4">
    <source>
        <dbReference type="EMBL" id="KAJ3657848.1"/>
    </source>
</evidence>
<dbReference type="PANTHER" id="PTHR11360:SF237">
    <property type="entry name" value="MONOCARBOXYLATE TRANSPORTER 12-B-LIKE PROTEIN"/>
    <property type="match status" value="1"/>
</dbReference>
<protein>
    <recommendedName>
        <fullName evidence="3">Major facilitator superfamily (MFS) profile domain-containing protein</fullName>
    </recommendedName>
</protein>
<comment type="subcellular location">
    <subcellularLocation>
        <location evidence="1">Membrane</location>
        <topology evidence="1">Multi-pass membrane protein</topology>
    </subcellularLocation>
</comment>
<evidence type="ECO:0000259" key="3">
    <source>
        <dbReference type="PROSITE" id="PS50850"/>
    </source>
</evidence>
<evidence type="ECO:0000313" key="5">
    <source>
        <dbReference type="Proteomes" id="UP001168821"/>
    </source>
</evidence>
<keyword evidence="2" id="KW-1133">Transmembrane helix</keyword>
<dbReference type="CDD" id="cd17352">
    <property type="entry name" value="MFS_MCT_SLC16"/>
    <property type="match status" value="1"/>
</dbReference>
<dbReference type="GO" id="GO:0016020">
    <property type="term" value="C:membrane"/>
    <property type="evidence" value="ECO:0007669"/>
    <property type="project" value="UniProtKB-SubCell"/>
</dbReference>
<dbReference type="GO" id="GO:0008028">
    <property type="term" value="F:monocarboxylic acid transmembrane transporter activity"/>
    <property type="evidence" value="ECO:0007669"/>
    <property type="project" value="TreeGrafter"/>
</dbReference>
<dbReference type="AlphaFoldDB" id="A0AA38MIZ6"/>
<dbReference type="InterPro" id="IPR020846">
    <property type="entry name" value="MFS_dom"/>
</dbReference>
<dbReference type="Pfam" id="PF07690">
    <property type="entry name" value="MFS_1"/>
    <property type="match status" value="1"/>
</dbReference>
<feature type="transmembrane region" description="Helical" evidence="2">
    <location>
        <begin position="379"/>
        <end position="396"/>
    </location>
</feature>
<dbReference type="InterPro" id="IPR011701">
    <property type="entry name" value="MFS"/>
</dbReference>
<keyword evidence="2" id="KW-0472">Membrane</keyword>
<dbReference type="FunFam" id="1.20.1250.20:FF:000404">
    <property type="entry name" value="Monocarboxylate transporter 6-like Protein"/>
    <property type="match status" value="1"/>
</dbReference>
<dbReference type="PROSITE" id="PS50850">
    <property type="entry name" value="MFS"/>
    <property type="match status" value="1"/>
</dbReference>
<dbReference type="EMBL" id="JALNTZ010000003">
    <property type="protein sequence ID" value="KAJ3657848.1"/>
    <property type="molecule type" value="Genomic_DNA"/>
</dbReference>
<dbReference type="InterPro" id="IPR050327">
    <property type="entry name" value="Proton-linked_MCT"/>
</dbReference>
<feature type="transmembrane region" description="Helical" evidence="2">
    <location>
        <begin position="12"/>
        <end position="39"/>
    </location>
</feature>
<accession>A0AA38MIZ6</accession>
<dbReference type="InterPro" id="IPR036259">
    <property type="entry name" value="MFS_trans_sf"/>
</dbReference>
<feature type="transmembrane region" description="Helical" evidence="2">
    <location>
        <begin position="51"/>
        <end position="71"/>
    </location>
</feature>
<keyword evidence="2" id="KW-0812">Transmembrane</keyword>
<feature type="transmembrane region" description="Helical" evidence="2">
    <location>
        <begin position="337"/>
        <end position="353"/>
    </location>
</feature>
<proteinExistence type="predicted"/>